<name>A0ABD2C374_VESMC</name>
<proteinExistence type="predicted"/>
<reference evidence="2 3" key="1">
    <citation type="journal article" date="2024" name="Ann. Entomol. Soc. Am.">
        <title>Genomic analyses of the southern and eastern yellowjacket wasps (Hymenoptera: Vespidae) reveal evolutionary signatures of social life.</title>
        <authorList>
            <person name="Catto M.A."/>
            <person name="Caine P.B."/>
            <person name="Orr S.E."/>
            <person name="Hunt B.G."/>
            <person name="Goodisman M.A.D."/>
        </authorList>
    </citation>
    <scope>NUCLEOTIDE SEQUENCE [LARGE SCALE GENOMIC DNA]</scope>
    <source>
        <strain evidence="2">232</strain>
        <tissue evidence="2">Head and thorax</tissue>
    </source>
</reference>
<keyword evidence="1" id="KW-0732">Signal</keyword>
<accession>A0ABD2C374</accession>
<organism evidence="2 3">
    <name type="scientific">Vespula maculifrons</name>
    <name type="common">Eastern yellow jacket</name>
    <name type="synonym">Wasp</name>
    <dbReference type="NCBI Taxonomy" id="7453"/>
    <lineage>
        <taxon>Eukaryota</taxon>
        <taxon>Metazoa</taxon>
        <taxon>Ecdysozoa</taxon>
        <taxon>Arthropoda</taxon>
        <taxon>Hexapoda</taxon>
        <taxon>Insecta</taxon>
        <taxon>Pterygota</taxon>
        <taxon>Neoptera</taxon>
        <taxon>Endopterygota</taxon>
        <taxon>Hymenoptera</taxon>
        <taxon>Apocrita</taxon>
        <taxon>Aculeata</taxon>
        <taxon>Vespoidea</taxon>
        <taxon>Vespidae</taxon>
        <taxon>Vespinae</taxon>
        <taxon>Vespula</taxon>
    </lineage>
</organism>
<keyword evidence="3" id="KW-1185">Reference proteome</keyword>
<gene>
    <name evidence="2" type="ORF">V1477_010886</name>
</gene>
<dbReference type="Proteomes" id="UP001607303">
    <property type="component" value="Unassembled WGS sequence"/>
</dbReference>
<dbReference type="AlphaFoldDB" id="A0ABD2C374"/>
<protein>
    <submittedName>
        <fullName evidence="2">Uncharacterized protein</fullName>
    </submittedName>
</protein>
<feature type="signal peptide" evidence="1">
    <location>
        <begin position="1"/>
        <end position="21"/>
    </location>
</feature>
<evidence type="ECO:0000313" key="2">
    <source>
        <dbReference type="EMBL" id="KAL2739497.1"/>
    </source>
</evidence>
<sequence>MVTHCFLQLISSFLCPPSSLALSGYKYKYQADCITINKKNDIYN</sequence>
<comment type="caution">
    <text evidence="2">The sequence shown here is derived from an EMBL/GenBank/DDBJ whole genome shotgun (WGS) entry which is preliminary data.</text>
</comment>
<evidence type="ECO:0000256" key="1">
    <source>
        <dbReference type="SAM" id="SignalP"/>
    </source>
</evidence>
<feature type="chain" id="PRO_5044813592" evidence="1">
    <location>
        <begin position="22"/>
        <end position="44"/>
    </location>
</feature>
<dbReference type="EMBL" id="JAYRBN010000061">
    <property type="protein sequence ID" value="KAL2739497.1"/>
    <property type="molecule type" value="Genomic_DNA"/>
</dbReference>
<evidence type="ECO:0000313" key="3">
    <source>
        <dbReference type="Proteomes" id="UP001607303"/>
    </source>
</evidence>